<proteinExistence type="predicted"/>
<dbReference type="Gene3D" id="3.40.50.720">
    <property type="entry name" value="NAD(P)-binding Rossmann-like Domain"/>
    <property type="match status" value="1"/>
</dbReference>
<dbReference type="OrthoDB" id="9792162at2"/>
<name>A0A167DQX6_9BACL</name>
<dbReference type="STRING" id="1763538.LPB68_02365"/>
<dbReference type="EMBL" id="LSFN01000014">
    <property type="protein sequence ID" value="OAB74676.1"/>
    <property type="molecule type" value="Genomic_DNA"/>
</dbReference>
<reference evidence="1 2" key="1">
    <citation type="submission" date="2016-02" db="EMBL/GenBank/DDBJ databases">
        <title>Paenibacillus sp. LPB0068, isolated from Crassostrea gigas.</title>
        <authorList>
            <person name="Shin S.-K."/>
            <person name="Yi H."/>
        </authorList>
    </citation>
    <scope>NUCLEOTIDE SEQUENCE [LARGE SCALE GENOMIC DNA]</scope>
    <source>
        <strain evidence="1 2">LPB0068</strain>
    </source>
</reference>
<accession>A0A167DQX6</accession>
<evidence type="ECO:0000313" key="2">
    <source>
        <dbReference type="Proteomes" id="UP000077134"/>
    </source>
</evidence>
<dbReference type="AlphaFoldDB" id="A0A167DQX6"/>
<gene>
    <name evidence="1" type="ORF">PNBC_11595</name>
</gene>
<dbReference type="Proteomes" id="UP000077134">
    <property type="component" value="Unassembled WGS sequence"/>
</dbReference>
<comment type="caution">
    <text evidence="1">The sequence shown here is derived from an EMBL/GenBank/DDBJ whole genome shotgun (WGS) entry which is preliminary data.</text>
</comment>
<keyword evidence="2" id="KW-1185">Reference proteome</keyword>
<sequence length="110" mass="12430">MDLVLDSLGGDVQEKSYKVLREGGRLVTIIPTSISEAAEKYNIDAKLAVVQPNLQPKRNDFEQIEKMVIGVSIIRSNEMKLAECRWINHLIHGPASFFINLLGNRLHFNI</sequence>
<dbReference type="KEGG" id="pcx:LPB68_02365"/>
<dbReference type="RefSeq" id="WP_068658214.1">
    <property type="nucleotide sequence ID" value="NZ_CP017770.1"/>
</dbReference>
<protein>
    <submittedName>
        <fullName evidence="1">Uncharacterized protein</fullName>
    </submittedName>
</protein>
<evidence type="ECO:0000313" key="1">
    <source>
        <dbReference type="EMBL" id="OAB74676.1"/>
    </source>
</evidence>
<organism evidence="1 2">
    <name type="scientific">Paenibacillus crassostreae</name>
    <dbReference type="NCBI Taxonomy" id="1763538"/>
    <lineage>
        <taxon>Bacteria</taxon>
        <taxon>Bacillati</taxon>
        <taxon>Bacillota</taxon>
        <taxon>Bacilli</taxon>
        <taxon>Bacillales</taxon>
        <taxon>Paenibacillaceae</taxon>
        <taxon>Paenibacillus</taxon>
    </lineage>
</organism>